<dbReference type="InterPro" id="IPR016185">
    <property type="entry name" value="PreATP-grasp_dom_sf"/>
</dbReference>
<keyword evidence="12" id="KW-1185">Reference proteome</keyword>
<dbReference type="Gene3D" id="3.30.470.20">
    <property type="entry name" value="ATP-grasp fold, B domain"/>
    <property type="match status" value="1"/>
</dbReference>
<dbReference type="InterPro" id="IPR050856">
    <property type="entry name" value="Biotin_carboxylase_complex"/>
</dbReference>
<feature type="domain" description="ATP-grasp" evidence="9">
    <location>
        <begin position="120"/>
        <end position="317"/>
    </location>
</feature>
<dbReference type="SUPFAM" id="SSF56059">
    <property type="entry name" value="Glutathione synthetase ATP-binding domain-like"/>
    <property type="match status" value="1"/>
</dbReference>
<dbReference type="InterPro" id="IPR000089">
    <property type="entry name" value="Biotin_lipoyl"/>
</dbReference>
<comment type="cofactor">
    <cofactor evidence="1">
        <name>biotin</name>
        <dbReference type="ChEBI" id="CHEBI:57586"/>
    </cofactor>
</comment>
<dbReference type="Gene3D" id="3.40.50.20">
    <property type="match status" value="1"/>
</dbReference>
<dbReference type="Pfam" id="PF02785">
    <property type="entry name" value="Biotin_carb_C"/>
    <property type="match status" value="1"/>
</dbReference>
<dbReference type="InterPro" id="IPR011761">
    <property type="entry name" value="ATP-grasp"/>
</dbReference>
<keyword evidence="3 6" id="KW-0547">Nucleotide-binding</keyword>
<gene>
    <name evidence="11" type="ORF">ACFOND_15925</name>
</gene>
<feature type="domain" description="Lipoyl-binding" evidence="8">
    <location>
        <begin position="589"/>
        <end position="670"/>
    </location>
</feature>
<dbReference type="PROSITE" id="PS50975">
    <property type="entry name" value="ATP_GRASP"/>
    <property type="match status" value="1"/>
</dbReference>
<dbReference type="InterPro" id="IPR048429">
    <property type="entry name" value="MCC_alpha_BT"/>
</dbReference>
<dbReference type="PROSITE" id="PS00188">
    <property type="entry name" value="BIOTIN"/>
    <property type="match status" value="1"/>
</dbReference>
<dbReference type="InterPro" id="IPR005479">
    <property type="entry name" value="CPAse_ATP-bd"/>
</dbReference>
<dbReference type="Gene3D" id="2.40.50.100">
    <property type="match status" value="1"/>
</dbReference>
<keyword evidence="2" id="KW-0436">Ligase</keyword>
<dbReference type="InterPro" id="IPR011053">
    <property type="entry name" value="Single_hybrid_motif"/>
</dbReference>
<evidence type="ECO:0000313" key="12">
    <source>
        <dbReference type="Proteomes" id="UP001595710"/>
    </source>
</evidence>
<dbReference type="Pfam" id="PF21139">
    <property type="entry name" value="BT_MCC_alpha"/>
    <property type="match status" value="1"/>
</dbReference>
<dbReference type="Proteomes" id="UP001595710">
    <property type="component" value="Unassembled WGS sequence"/>
</dbReference>
<reference evidence="12" key="1">
    <citation type="journal article" date="2019" name="Int. J. Syst. Evol. Microbiol.">
        <title>The Global Catalogue of Microorganisms (GCM) 10K type strain sequencing project: providing services to taxonomists for standard genome sequencing and annotation.</title>
        <authorList>
            <consortium name="The Broad Institute Genomics Platform"/>
            <consortium name="The Broad Institute Genome Sequencing Center for Infectious Disease"/>
            <person name="Wu L."/>
            <person name="Ma J."/>
        </authorList>
    </citation>
    <scope>NUCLEOTIDE SEQUENCE [LARGE SCALE GENOMIC DNA]</scope>
    <source>
        <strain evidence="12">CECT 8288</strain>
    </source>
</reference>
<evidence type="ECO:0000256" key="7">
    <source>
        <dbReference type="SAM" id="MobiDB-lite"/>
    </source>
</evidence>
<dbReference type="PROSITE" id="PS00866">
    <property type="entry name" value="CPSASE_1"/>
    <property type="match status" value="1"/>
</dbReference>
<evidence type="ECO:0000256" key="6">
    <source>
        <dbReference type="PROSITE-ProRule" id="PRU00409"/>
    </source>
</evidence>
<dbReference type="SUPFAM" id="SSF51246">
    <property type="entry name" value="Rudiment single hybrid motif"/>
    <property type="match status" value="1"/>
</dbReference>
<feature type="domain" description="Biotin carboxylation" evidence="10">
    <location>
        <begin position="1"/>
        <end position="447"/>
    </location>
</feature>
<accession>A0ABV7WUZ3</accession>
<dbReference type="InterPro" id="IPR005482">
    <property type="entry name" value="Biotin_COase_C"/>
</dbReference>
<dbReference type="EMBL" id="JBHRYN010000069">
    <property type="protein sequence ID" value="MFC3703118.1"/>
    <property type="molecule type" value="Genomic_DNA"/>
</dbReference>
<dbReference type="SUPFAM" id="SSF52440">
    <property type="entry name" value="PreATP-grasp domain"/>
    <property type="match status" value="1"/>
</dbReference>
<evidence type="ECO:0000256" key="3">
    <source>
        <dbReference type="ARBA" id="ARBA00022741"/>
    </source>
</evidence>
<dbReference type="InterPro" id="IPR011054">
    <property type="entry name" value="Rudment_hybrid_motif"/>
</dbReference>
<sequence>MFDKILIANRGEIACRVIRTARKMGVRTVAVYSDADQNALHVSLADEAVHIGGSASRDSYLCVDKVINAALKTGAQAIHPGYGFLSENAAFCDACAQHNITFIGPPKSAIEAMGSKSAAKQIMGDAGVPLVPGYHGEDQDPQVLRNASNDMGYPVLLKATAGGGGKGMRQVWSESEFDEALAAAKRESLNAFGDDTMLVEKYLTQPRHVEIQVFCDQHKNAVYLFERDCSVQRRHQKIIEEAPAPGMTEALRSAMGEAAIQAAQAIDYEGAGTVEFLLDEDGSFYFMEMNTRLQVEHPVTEMISGQDLVEWQLRVASGEPLPCQQKDLTINGHAFEARIYAEDPSNDFLPVSGRIAYLNPPKESEYVRIDTGVVAGDEVSVFYDPMIAKLVVWDEDRDRALSRLTKALREYQLAGMTTNIGFLHDLAACKPFRAAELDTGFIEKHHALIFRPMPELSTFDLALAGLYLVLSQQQQNEQHRLNRGDATSPWHDTSAWRSGEPNQQSFHLQVEETEHRVVVIHDSSESGFYQLLVNDQVLKAQGQLNNHEMAVNIDGVQLTAHVAQHDEFYSVYRSNQVHADSTMQFKVATPDLGIDDAHGAAGSLTAPMNGTMVALLVEPGQSVKKGDALLVMEAMKMEHTVKAPADGQVDTFFYKAGELVEGGSELLAFNVSE</sequence>
<dbReference type="InterPro" id="IPR013815">
    <property type="entry name" value="ATP_grasp_subdomain_1"/>
</dbReference>
<dbReference type="PROSITE" id="PS50968">
    <property type="entry name" value="BIOTINYL_LIPOYL"/>
    <property type="match status" value="1"/>
</dbReference>
<feature type="region of interest" description="Disordered" evidence="7">
    <location>
        <begin position="478"/>
        <end position="502"/>
    </location>
</feature>
<organism evidence="11 12">
    <name type="scientific">Reinekea marina</name>
    <dbReference type="NCBI Taxonomy" id="1310421"/>
    <lineage>
        <taxon>Bacteria</taxon>
        <taxon>Pseudomonadati</taxon>
        <taxon>Pseudomonadota</taxon>
        <taxon>Gammaproteobacteria</taxon>
        <taxon>Oceanospirillales</taxon>
        <taxon>Saccharospirillaceae</taxon>
        <taxon>Reinekea</taxon>
    </lineage>
</organism>
<keyword evidence="4 6" id="KW-0067">ATP-binding</keyword>
<dbReference type="InterPro" id="IPR001882">
    <property type="entry name" value="Biotin_BS"/>
</dbReference>
<comment type="caution">
    <text evidence="11">The sequence shown here is derived from an EMBL/GenBank/DDBJ whole genome shotgun (WGS) entry which is preliminary data.</text>
</comment>
<dbReference type="Pfam" id="PF00289">
    <property type="entry name" value="Biotin_carb_N"/>
    <property type="match status" value="1"/>
</dbReference>
<dbReference type="SUPFAM" id="SSF51230">
    <property type="entry name" value="Single hybrid motif"/>
    <property type="match status" value="1"/>
</dbReference>
<dbReference type="Pfam" id="PF02786">
    <property type="entry name" value="CPSase_L_D2"/>
    <property type="match status" value="1"/>
</dbReference>
<protein>
    <submittedName>
        <fullName evidence="11">Acetyl/propionyl/methylcrotonyl-CoA carboxylase subunit alpha</fullName>
    </submittedName>
</protein>
<dbReference type="PROSITE" id="PS50979">
    <property type="entry name" value="BC"/>
    <property type="match status" value="1"/>
</dbReference>
<dbReference type="PANTHER" id="PTHR18866">
    <property type="entry name" value="CARBOXYLASE:PYRUVATE/ACETYL-COA/PROPIONYL-COA CARBOXYLASE"/>
    <property type="match status" value="1"/>
</dbReference>
<dbReference type="SMART" id="SM00878">
    <property type="entry name" value="Biotin_carb_C"/>
    <property type="match status" value="1"/>
</dbReference>
<evidence type="ECO:0000259" key="8">
    <source>
        <dbReference type="PROSITE" id="PS50968"/>
    </source>
</evidence>
<dbReference type="Pfam" id="PF00364">
    <property type="entry name" value="Biotin_lipoyl"/>
    <property type="match status" value="1"/>
</dbReference>
<dbReference type="InterPro" id="IPR005481">
    <property type="entry name" value="BC-like_N"/>
</dbReference>
<evidence type="ECO:0000313" key="11">
    <source>
        <dbReference type="EMBL" id="MFC3703118.1"/>
    </source>
</evidence>
<evidence type="ECO:0000256" key="4">
    <source>
        <dbReference type="ARBA" id="ARBA00022840"/>
    </source>
</evidence>
<evidence type="ECO:0000259" key="9">
    <source>
        <dbReference type="PROSITE" id="PS50975"/>
    </source>
</evidence>
<keyword evidence="5" id="KW-0092">Biotin</keyword>
<evidence type="ECO:0000256" key="2">
    <source>
        <dbReference type="ARBA" id="ARBA00022598"/>
    </source>
</evidence>
<evidence type="ECO:0000259" key="10">
    <source>
        <dbReference type="PROSITE" id="PS50979"/>
    </source>
</evidence>
<name>A0ABV7WUZ3_9GAMM</name>
<dbReference type="Gene3D" id="3.30.1490.20">
    <property type="entry name" value="ATP-grasp fold, A domain"/>
    <property type="match status" value="1"/>
</dbReference>
<dbReference type="InterPro" id="IPR011764">
    <property type="entry name" value="Biotin_carboxylation_dom"/>
</dbReference>
<dbReference type="Gene3D" id="3.30.700.40">
    <property type="match status" value="1"/>
</dbReference>
<evidence type="ECO:0000256" key="5">
    <source>
        <dbReference type="ARBA" id="ARBA00023267"/>
    </source>
</evidence>
<dbReference type="CDD" id="cd06850">
    <property type="entry name" value="biotinyl_domain"/>
    <property type="match status" value="1"/>
</dbReference>
<dbReference type="PROSITE" id="PS00867">
    <property type="entry name" value="CPSASE_2"/>
    <property type="match status" value="1"/>
</dbReference>
<dbReference type="PANTHER" id="PTHR18866:SF33">
    <property type="entry name" value="METHYLCROTONOYL-COA CARBOXYLASE SUBUNIT ALPHA, MITOCHONDRIAL-RELATED"/>
    <property type="match status" value="1"/>
</dbReference>
<proteinExistence type="predicted"/>
<dbReference type="NCBIfam" id="NF006367">
    <property type="entry name" value="PRK08591.1"/>
    <property type="match status" value="1"/>
</dbReference>
<evidence type="ECO:0000256" key="1">
    <source>
        <dbReference type="ARBA" id="ARBA00001953"/>
    </source>
</evidence>
<dbReference type="RefSeq" id="WP_290279992.1">
    <property type="nucleotide sequence ID" value="NZ_JAUFQI010000001.1"/>
</dbReference>